<dbReference type="Proteomes" id="UP000325218">
    <property type="component" value="Unassembled WGS sequence"/>
</dbReference>
<dbReference type="PROSITE" id="PS01128">
    <property type="entry name" value="SHIKIMATE_KINASE"/>
    <property type="match status" value="1"/>
</dbReference>
<comment type="similarity">
    <text evidence="2 11">Belongs to the shikimate kinase family.</text>
</comment>
<accession>A0A5D0CSW1</accession>
<evidence type="ECO:0000256" key="5">
    <source>
        <dbReference type="ARBA" id="ARBA00022679"/>
    </source>
</evidence>
<dbReference type="GO" id="GO:0005829">
    <property type="term" value="C:cytosol"/>
    <property type="evidence" value="ECO:0007669"/>
    <property type="project" value="TreeGrafter"/>
</dbReference>
<feature type="binding site" evidence="11">
    <location>
        <position position="139"/>
    </location>
    <ligand>
        <name>substrate</name>
    </ligand>
</feature>
<keyword evidence="6 11" id="KW-0547">Nucleotide-binding</keyword>
<dbReference type="InterPro" id="IPR031322">
    <property type="entry name" value="Shikimate/glucono_kinase"/>
</dbReference>
<evidence type="ECO:0000256" key="1">
    <source>
        <dbReference type="ARBA" id="ARBA00004842"/>
    </source>
</evidence>
<feature type="binding site" evidence="11">
    <location>
        <position position="37"/>
    </location>
    <ligand>
        <name>substrate</name>
    </ligand>
</feature>
<name>A0A5D0CSW1_9BACL</name>
<evidence type="ECO:0000256" key="2">
    <source>
        <dbReference type="ARBA" id="ARBA00006997"/>
    </source>
</evidence>
<feature type="binding site" evidence="11">
    <location>
        <position position="19"/>
    </location>
    <ligand>
        <name>Mg(2+)</name>
        <dbReference type="ChEBI" id="CHEBI:18420"/>
    </ligand>
</feature>
<dbReference type="GO" id="GO:0005524">
    <property type="term" value="F:ATP binding"/>
    <property type="evidence" value="ECO:0007669"/>
    <property type="project" value="UniProtKB-UniRule"/>
</dbReference>
<dbReference type="InterPro" id="IPR000623">
    <property type="entry name" value="Shikimate_kinase/TSH1"/>
</dbReference>
<evidence type="ECO:0000256" key="6">
    <source>
        <dbReference type="ARBA" id="ARBA00022741"/>
    </source>
</evidence>
<comment type="function">
    <text evidence="11">Catalyzes the specific phosphorylation of the 3-hydroxyl group of shikimic acid using ATP as a cosubstrate.</text>
</comment>
<evidence type="ECO:0000256" key="9">
    <source>
        <dbReference type="ARBA" id="ARBA00023141"/>
    </source>
</evidence>
<dbReference type="InterPro" id="IPR023000">
    <property type="entry name" value="Shikimate_kinase_CS"/>
</dbReference>
<feature type="binding site" evidence="11">
    <location>
        <begin position="15"/>
        <end position="20"/>
    </location>
    <ligand>
        <name>ATP</name>
        <dbReference type="ChEBI" id="CHEBI:30616"/>
    </ligand>
</feature>
<dbReference type="SUPFAM" id="SSF52540">
    <property type="entry name" value="P-loop containing nucleoside triphosphate hydrolases"/>
    <property type="match status" value="1"/>
</dbReference>
<dbReference type="GO" id="GO:0000287">
    <property type="term" value="F:magnesium ion binding"/>
    <property type="evidence" value="ECO:0007669"/>
    <property type="project" value="UniProtKB-UniRule"/>
</dbReference>
<comment type="caution">
    <text evidence="12">The sequence shown here is derived from an EMBL/GenBank/DDBJ whole genome shotgun (WGS) entry which is preliminary data.</text>
</comment>
<keyword evidence="11" id="KW-0963">Cytoplasm</keyword>
<evidence type="ECO:0000256" key="10">
    <source>
        <dbReference type="ARBA" id="ARBA00048567"/>
    </source>
</evidence>
<keyword evidence="5 11" id="KW-0808">Transferase</keyword>
<keyword evidence="8 11" id="KW-0067">ATP-binding</keyword>
<keyword evidence="11" id="KW-0479">Metal-binding</keyword>
<dbReference type="AlphaFoldDB" id="A0A5D0CSW1"/>
<dbReference type="GO" id="GO:0004765">
    <property type="term" value="F:shikimate kinase activity"/>
    <property type="evidence" value="ECO:0007669"/>
    <property type="project" value="UniProtKB-UniRule"/>
</dbReference>
<protein>
    <recommendedName>
        <fullName evidence="3 11">Shikimate kinase</fullName>
        <shortName evidence="11">SK</shortName>
        <ecNumber evidence="3 11">2.7.1.71</ecNumber>
    </recommendedName>
</protein>
<organism evidence="12 13">
    <name type="scientific">Paenibacillus faecis</name>
    <dbReference type="NCBI Taxonomy" id="862114"/>
    <lineage>
        <taxon>Bacteria</taxon>
        <taxon>Bacillati</taxon>
        <taxon>Bacillota</taxon>
        <taxon>Bacilli</taxon>
        <taxon>Bacillales</taxon>
        <taxon>Paenibacillaceae</taxon>
        <taxon>Paenibacillus</taxon>
    </lineage>
</organism>
<reference evidence="12 13" key="1">
    <citation type="submission" date="2019-08" db="EMBL/GenBank/DDBJ databases">
        <title>Genome sequencing of Paenibacillus faecis DSM 23593(T).</title>
        <authorList>
            <person name="Kook J.-K."/>
            <person name="Park S.-N."/>
            <person name="Lim Y.K."/>
        </authorList>
    </citation>
    <scope>NUCLEOTIDE SEQUENCE [LARGE SCALE GENOMIC DNA]</scope>
    <source>
        <strain evidence="12 13">DSM 23593</strain>
    </source>
</reference>
<dbReference type="CDD" id="cd00464">
    <property type="entry name" value="SK"/>
    <property type="match status" value="1"/>
</dbReference>
<comment type="subunit">
    <text evidence="11">Monomer.</text>
</comment>
<dbReference type="GO" id="GO:0009073">
    <property type="term" value="P:aromatic amino acid family biosynthetic process"/>
    <property type="evidence" value="ECO:0007669"/>
    <property type="project" value="UniProtKB-KW"/>
</dbReference>
<dbReference type="EMBL" id="VSDO01000002">
    <property type="protein sequence ID" value="TYA13076.1"/>
    <property type="molecule type" value="Genomic_DNA"/>
</dbReference>
<evidence type="ECO:0000256" key="7">
    <source>
        <dbReference type="ARBA" id="ARBA00022777"/>
    </source>
</evidence>
<dbReference type="PANTHER" id="PTHR21087">
    <property type="entry name" value="SHIKIMATE KINASE"/>
    <property type="match status" value="1"/>
</dbReference>
<dbReference type="HAMAP" id="MF_00109">
    <property type="entry name" value="Shikimate_kinase"/>
    <property type="match status" value="1"/>
</dbReference>
<evidence type="ECO:0000256" key="11">
    <source>
        <dbReference type="HAMAP-Rule" id="MF_00109"/>
    </source>
</evidence>
<keyword evidence="13" id="KW-1185">Reference proteome</keyword>
<proteinExistence type="inferred from homology"/>
<evidence type="ECO:0000313" key="12">
    <source>
        <dbReference type="EMBL" id="TYA13076.1"/>
    </source>
</evidence>
<evidence type="ECO:0000256" key="3">
    <source>
        <dbReference type="ARBA" id="ARBA00012154"/>
    </source>
</evidence>
<dbReference type="PANTHER" id="PTHR21087:SF16">
    <property type="entry name" value="SHIKIMATE KINASE 1, CHLOROPLASTIC"/>
    <property type="match status" value="1"/>
</dbReference>
<feature type="binding site" evidence="11">
    <location>
        <position position="83"/>
    </location>
    <ligand>
        <name>substrate</name>
    </ligand>
</feature>
<feature type="binding site" evidence="11">
    <location>
        <position position="61"/>
    </location>
    <ligand>
        <name>substrate</name>
    </ligand>
</feature>
<dbReference type="PRINTS" id="PR01100">
    <property type="entry name" value="SHIKIMTKNASE"/>
</dbReference>
<feature type="binding site" evidence="11">
    <location>
        <position position="121"/>
    </location>
    <ligand>
        <name>ATP</name>
        <dbReference type="ChEBI" id="CHEBI:30616"/>
    </ligand>
</feature>
<keyword evidence="9 11" id="KW-0057">Aromatic amino acid biosynthesis</keyword>
<comment type="caution">
    <text evidence="11">Lacks conserved residue(s) required for the propagation of feature annotation.</text>
</comment>
<evidence type="ECO:0000256" key="4">
    <source>
        <dbReference type="ARBA" id="ARBA00022605"/>
    </source>
</evidence>
<dbReference type="InterPro" id="IPR027417">
    <property type="entry name" value="P-loop_NTPase"/>
</dbReference>
<keyword evidence="7 11" id="KW-0418">Kinase</keyword>
<keyword evidence="11" id="KW-0460">Magnesium</keyword>
<dbReference type="UniPathway" id="UPA00053">
    <property type="reaction ID" value="UER00088"/>
</dbReference>
<comment type="pathway">
    <text evidence="1 11">Metabolic intermediate biosynthesis; chorismate biosynthesis; chorismate from D-erythrose 4-phosphate and phosphoenolpyruvate: step 5/7.</text>
</comment>
<dbReference type="Gene3D" id="3.40.50.300">
    <property type="entry name" value="P-loop containing nucleotide triphosphate hydrolases"/>
    <property type="match status" value="1"/>
</dbReference>
<evidence type="ECO:0000313" key="13">
    <source>
        <dbReference type="Proteomes" id="UP000325218"/>
    </source>
</evidence>
<comment type="subcellular location">
    <subcellularLocation>
        <location evidence="11">Cytoplasm</location>
    </subcellularLocation>
</comment>
<evidence type="ECO:0000256" key="8">
    <source>
        <dbReference type="ARBA" id="ARBA00022840"/>
    </source>
</evidence>
<keyword evidence="4 11" id="KW-0028">Amino-acid biosynthesis</keyword>
<sequence length="170" mass="18428">MKSKKDVIVLVGMMGTGKSTVGACLAAETGYRLLDLDALIAAEAGCSIPRLFEEKGERYFRDLETRVLCETLKERGAVLATGGGAVLRPENCREMLEHGWVVALHATAEEILARVGEDPNRPLLAGGAEARIAALLEERKHAYEFADITIQTTGKSAEEVSAEILMHYRG</sequence>
<comment type="cofactor">
    <cofactor evidence="11">
        <name>Mg(2+)</name>
        <dbReference type="ChEBI" id="CHEBI:18420"/>
    </cofactor>
    <text evidence="11">Binds 1 Mg(2+) ion per subunit.</text>
</comment>
<comment type="catalytic activity">
    <reaction evidence="10 11">
        <text>shikimate + ATP = 3-phosphoshikimate + ADP + H(+)</text>
        <dbReference type="Rhea" id="RHEA:13121"/>
        <dbReference type="ChEBI" id="CHEBI:15378"/>
        <dbReference type="ChEBI" id="CHEBI:30616"/>
        <dbReference type="ChEBI" id="CHEBI:36208"/>
        <dbReference type="ChEBI" id="CHEBI:145989"/>
        <dbReference type="ChEBI" id="CHEBI:456216"/>
        <dbReference type="EC" id="2.7.1.71"/>
    </reaction>
</comment>
<dbReference type="OrthoDB" id="9800332at2"/>
<gene>
    <name evidence="11" type="primary">aroK</name>
    <name evidence="12" type="ORF">FRY98_10395</name>
</gene>
<dbReference type="Pfam" id="PF01202">
    <property type="entry name" value="SKI"/>
    <property type="match status" value="1"/>
</dbReference>
<dbReference type="EC" id="2.7.1.71" evidence="3 11"/>
<dbReference type="GO" id="GO:0008652">
    <property type="term" value="P:amino acid biosynthetic process"/>
    <property type="evidence" value="ECO:0007669"/>
    <property type="project" value="UniProtKB-KW"/>
</dbReference>
<dbReference type="GO" id="GO:0009423">
    <property type="term" value="P:chorismate biosynthetic process"/>
    <property type="evidence" value="ECO:0007669"/>
    <property type="project" value="UniProtKB-UniRule"/>
</dbReference>
<dbReference type="RefSeq" id="WP_148451675.1">
    <property type="nucleotide sequence ID" value="NZ_VSDO01000002.1"/>
</dbReference>